<gene>
    <name evidence="2" type="ORF">ACFQ16_11280</name>
</gene>
<dbReference type="RefSeq" id="WP_263247790.1">
    <property type="nucleotide sequence ID" value="NZ_BAABLT010000017.1"/>
</dbReference>
<organism evidence="2 3">
    <name type="scientific">Saccharopolyspora rosea</name>
    <dbReference type="NCBI Taxonomy" id="524884"/>
    <lineage>
        <taxon>Bacteria</taxon>
        <taxon>Bacillati</taxon>
        <taxon>Actinomycetota</taxon>
        <taxon>Actinomycetes</taxon>
        <taxon>Pseudonocardiales</taxon>
        <taxon>Pseudonocardiaceae</taxon>
        <taxon>Saccharopolyspora</taxon>
    </lineage>
</organism>
<dbReference type="PANTHER" id="PTHR23542:SF1">
    <property type="entry name" value="MAJOR FACILITATOR SUPERFAMILY (MFS) PROFILE DOMAIN-CONTAINING PROTEIN"/>
    <property type="match status" value="1"/>
</dbReference>
<protein>
    <recommendedName>
        <fullName evidence="4">MFS transporter</fullName>
    </recommendedName>
</protein>
<keyword evidence="1" id="KW-0472">Membrane</keyword>
<keyword evidence="1" id="KW-1133">Transmembrane helix</keyword>
<reference evidence="3" key="1">
    <citation type="journal article" date="2019" name="Int. J. Syst. Evol. Microbiol.">
        <title>The Global Catalogue of Microorganisms (GCM) 10K type strain sequencing project: providing services to taxonomists for standard genome sequencing and annotation.</title>
        <authorList>
            <consortium name="The Broad Institute Genomics Platform"/>
            <consortium name="The Broad Institute Genome Sequencing Center for Infectious Disease"/>
            <person name="Wu L."/>
            <person name="Ma J."/>
        </authorList>
    </citation>
    <scope>NUCLEOTIDE SEQUENCE [LARGE SCALE GENOMIC DNA]</scope>
    <source>
        <strain evidence="3">CCUG 56401</strain>
    </source>
</reference>
<dbReference type="InterPro" id="IPR036259">
    <property type="entry name" value="MFS_trans_sf"/>
</dbReference>
<evidence type="ECO:0000256" key="1">
    <source>
        <dbReference type="SAM" id="Phobius"/>
    </source>
</evidence>
<sequence length="135" mass="13655">MVGATAPVAEVLRSRHVPRLLAASLLGRLPIGMAPLAVALAVRAQGGDYRLVGALTARYAASAAVGGPVLGRLIDRSRQPPVLLACAAFVALGYLPLGRTPRLLVLDLAPPVAAFVLATAVAAVGAALAAPRLVR</sequence>
<proteinExistence type="predicted"/>
<dbReference type="PANTHER" id="PTHR23542">
    <property type="match status" value="1"/>
</dbReference>
<name>A0ABW3FVJ5_9PSEU</name>
<dbReference type="EMBL" id="JBHTIW010000006">
    <property type="protein sequence ID" value="MFD0920322.1"/>
    <property type="molecule type" value="Genomic_DNA"/>
</dbReference>
<evidence type="ECO:0000313" key="2">
    <source>
        <dbReference type="EMBL" id="MFD0920322.1"/>
    </source>
</evidence>
<accession>A0ABW3FVJ5</accession>
<dbReference type="Gene3D" id="1.20.1250.20">
    <property type="entry name" value="MFS general substrate transporter like domains"/>
    <property type="match status" value="1"/>
</dbReference>
<dbReference type="SUPFAM" id="SSF103473">
    <property type="entry name" value="MFS general substrate transporter"/>
    <property type="match status" value="1"/>
</dbReference>
<feature type="transmembrane region" description="Helical" evidence="1">
    <location>
        <begin position="20"/>
        <end position="42"/>
    </location>
</feature>
<comment type="caution">
    <text evidence="2">The sequence shown here is derived from an EMBL/GenBank/DDBJ whole genome shotgun (WGS) entry which is preliminary data.</text>
</comment>
<evidence type="ECO:0008006" key="4">
    <source>
        <dbReference type="Google" id="ProtNLM"/>
    </source>
</evidence>
<dbReference type="Proteomes" id="UP001597018">
    <property type="component" value="Unassembled WGS sequence"/>
</dbReference>
<feature type="transmembrane region" description="Helical" evidence="1">
    <location>
        <begin position="109"/>
        <end position="130"/>
    </location>
</feature>
<keyword evidence="1" id="KW-0812">Transmembrane</keyword>
<keyword evidence="3" id="KW-1185">Reference proteome</keyword>
<feature type="transmembrane region" description="Helical" evidence="1">
    <location>
        <begin position="81"/>
        <end position="97"/>
    </location>
</feature>
<evidence type="ECO:0000313" key="3">
    <source>
        <dbReference type="Proteomes" id="UP001597018"/>
    </source>
</evidence>